<evidence type="ECO:0000256" key="2">
    <source>
        <dbReference type="SAM" id="MobiDB-lite"/>
    </source>
</evidence>
<evidence type="ECO:0000256" key="1">
    <source>
        <dbReference type="ARBA" id="ARBA00010515"/>
    </source>
</evidence>
<evidence type="ECO:0000313" key="4">
    <source>
        <dbReference type="EMBL" id="KAF4397892.1"/>
    </source>
</evidence>
<dbReference type="InterPro" id="IPR050466">
    <property type="entry name" value="Carboxylest/Gibb_receptor"/>
</dbReference>
<dbReference type="GO" id="GO:0016787">
    <property type="term" value="F:hydrolase activity"/>
    <property type="evidence" value="ECO:0007669"/>
    <property type="project" value="InterPro"/>
</dbReference>
<accession>A0A7J6HRJ1</accession>
<comment type="similarity">
    <text evidence="1">Belongs to the 'GDXG' lipolytic enzyme family.</text>
</comment>
<comment type="caution">
    <text evidence="4">The sequence shown here is derived from an EMBL/GenBank/DDBJ whole genome shotgun (WGS) entry which is preliminary data.</text>
</comment>
<protein>
    <recommendedName>
        <fullName evidence="3">Alpha/beta hydrolase fold-3 domain-containing protein</fullName>
    </recommendedName>
</protein>
<keyword evidence="5" id="KW-1185">Reference proteome</keyword>
<dbReference type="InterPro" id="IPR013094">
    <property type="entry name" value="AB_hydrolase_3"/>
</dbReference>
<name>A0A7J6HRJ1_CANSA</name>
<feature type="domain" description="Alpha/beta hydrolase fold-3" evidence="3">
    <location>
        <begin position="378"/>
        <end position="601"/>
    </location>
</feature>
<feature type="region of interest" description="Disordered" evidence="2">
    <location>
        <begin position="19"/>
        <end position="42"/>
    </location>
</feature>
<proteinExistence type="inferred from homology"/>
<organism evidence="4 5">
    <name type="scientific">Cannabis sativa</name>
    <name type="common">Hemp</name>
    <name type="synonym">Marijuana</name>
    <dbReference type="NCBI Taxonomy" id="3483"/>
    <lineage>
        <taxon>Eukaryota</taxon>
        <taxon>Viridiplantae</taxon>
        <taxon>Streptophyta</taxon>
        <taxon>Embryophyta</taxon>
        <taxon>Tracheophyta</taxon>
        <taxon>Spermatophyta</taxon>
        <taxon>Magnoliopsida</taxon>
        <taxon>eudicotyledons</taxon>
        <taxon>Gunneridae</taxon>
        <taxon>Pentapetalae</taxon>
        <taxon>rosids</taxon>
        <taxon>fabids</taxon>
        <taxon>Rosales</taxon>
        <taxon>Cannabaceae</taxon>
        <taxon>Cannabis</taxon>
    </lineage>
</organism>
<dbReference type="InterPro" id="IPR029058">
    <property type="entry name" value="AB_hydrolase_fold"/>
</dbReference>
<dbReference type="Gene3D" id="3.40.50.1820">
    <property type="entry name" value="alpha/beta hydrolase"/>
    <property type="match status" value="2"/>
</dbReference>
<gene>
    <name evidence="4" type="ORF">G4B88_019613</name>
</gene>
<dbReference type="AlphaFoldDB" id="A0A7J6HRJ1"/>
<sequence length="628" mass="68844">MADSMDPYEFLKLVPNPDGTLTRHSSIPKAPTSESHDSPVISKDFPLNSATGTFLRAFKPNPLPNTPNLPVILFFHGGGFILFSATSLPYHESCAGLAAQLRALVLSLEYRLAPEHRLPAAYDDAVEALRWISAVAGGVSAEPWLSECADFTKCFRRGNMVYHAGLRALDLDLSPMVIRGLLLNQPYFGGVHRTDSELGHVSDHMLPLAANDLMWYLALPEGADRDHEYSNPTVVNGGVGDERIKRLPRSLVTGYGGDPLLDRQKEFVELLKSRGVHVEAHFCDDGFHAVELFEPAKAEALNDVVGRFIRNTLQFLKLVPSPDGTLTRPAIFPNVPASDEPHDTAVISKDFPLNSATGTFLRAFKPNPLPTSPNLPVILYFHGGGFIAFSATSLPYHKSCADSAVQLRALVLSLEYRLAPEHRLPAAYDDAVEALRWIAAVAGGVSAEPWLSECADFTKCFVMGSSAGGNMVYHAGLRALDLDLSPMVIRGLWFNQPFFGGVHRTESELCHVSDHILPLAATDLMWNLALPEGADRNHEYSNPTVANCGVGDERIKRLPRSLVTGYGGDPLVDRQKEFVELLKKRGVHVETHFEDGGFHAAELFESAEAEKLNDVVSRFIRKSCLVNP</sequence>
<reference evidence="4 5" key="1">
    <citation type="journal article" date="2020" name="bioRxiv">
        <title>Sequence and annotation of 42 cannabis genomes reveals extensive copy number variation in cannabinoid synthesis and pathogen resistance genes.</title>
        <authorList>
            <person name="Mckernan K.J."/>
            <person name="Helbert Y."/>
            <person name="Kane L.T."/>
            <person name="Ebling H."/>
            <person name="Zhang L."/>
            <person name="Liu B."/>
            <person name="Eaton Z."/>
            <person name="Mclaughlin S."/>
            <person name="Kingan S."/>
            <person name="Baybayan P."/>
            <person name="Concepcion G."/>
            <person name="Jordan M."/>
            <person name="Riva A."/>
            <person name="Barbazuk W."/>
            <person name="Harkins T."/>
        </authorList>
    </citation>
    <scope>NUCLEOTIDE SEQUENCE [LARGE SCALE GENOMIC DNA]</scope>
    <source>
        <strain evidence="5">cv. Jamaican Lion 4</strain>
        <tissue evidence="4">Leaf</tissue>
    </source>
</reference>
<dbReference type="PANTHER" id="PTHR23024:SF113">
    <property type="entry name" value="CARBOXYLESTERASE 8-RELATED"/>
    <property type="match status" value="1"/>
</dbReference>
<dbReference type="Proteomes" id="UP000583929">
    <property type="component" value="Unassembled WGS sequence"/>
</dbReference>
<dbReference type="EMBL" id="JAATIQ010000029">
    <property type="protein sequence ID" value="KAF4397892.1"/>
    <property type="molecule type" value="Genomic_DNA"/>
</dbReference>
<evidence type="ECO:0000313" key="5">
    <source>
        <dbReference type="Proteomes" id="UP000583929"/>
    </source>
</evidence>
<dbReference type="PANTHER" id="PTHR23024">
    <property type="entry name" value="ARYLACETAMIDE DEACETYLASE"/>
    <property type="match status" value="1"/>
</dbReference>
<evidence type="ECO:0000259" key="3">
    <source>
        <dbReference type="Pfam" id="PF07859"/>
    </source>
</evidence>
<dbReference type="Pfam" id="PF07859">
    <property type="entry name" value="Abhydrolase_3"/>
    <property type="match status" value="2"/>
</dbReference>
<feature type="domain" description="Alpha/beta hydrolase fold-3" evidence="3">
    <location>
        <begin position="72"/>
        <end position="290"/>
    </location>
</feature>
<dbReference type="SUPFAM" id="SSF53474">
    <property type="entry name" value="alpha/beta-Hydrolases"/>
    <property type="match status" value="2"/>
</dbReference>